<comment type="caution">
    <text evidence="3">The sequence shown here is derived from an EMBL/GenBank/DDBJ whole genome shotgun (WGS) entry which is preliminary data.</text>
</comment>
<proteinExistence type="predicted"/>
<feature type="signal peptide" evidence="2">
    <location>
        <begin position="1"/>
        <end position="19"/>
    </location>
</feature>
<evidence type="ECO:0000313" key="3">
    <source>
        <dbReference type="EMBL" id="GEU73291.1"/>
    </source>
</evidence>
<gene>
    <name evidence="3" type="ORF">Tci_045269</name>
</gene>
<dbReference type="EMBL" id="BKCJ010006658">
    <property type="protein sequence ID" value="GEU73291.1"/>
    <property type="molecule type" value="Genomic_DNA"/>
</dbReference>
<name>A0A6L2MH43_TANCI</name>
<accession>A0A6L2MH43</accession>
<feature type="chain" id="PRO_5026968444" evidence="2">
    <location>
        <begin position="20"/>
        <end position="187"/>
    </location>
</feature>
<sequence>MFLKILLLALAVVRRNVWKLLLRLVLQIHLKFLNLVDNDVELGINEGTTNLVNNMATLSGSSFMNVDNSSTRTTPIIDKIWKFEELLTCGQAILVDKAGIPLKKVEFLGDYDSEDKVALVDNDMAHSMALEKPPSDVVGVGALCMLQSTCFLAHTFVLSQLRLLFLAIINLVLQKCQVGAIMLKGGG</sequence>
<keyword evidence="1" id="KW-0472">Membrane</keyword>
<dbReference type="AlphaFoldDB" id="A0A6L2MH43"/>
<protein>
    <submittedName>
        <fullName evidence="3">Uncharacterized protein</fullName>
    </submittedName>
</protein>
<keyword evidence="1" id="KW-0812">Transmembrane</keyword>
<organism evidence="3">
    <name type="scientific">Tanacetum cinerariifolium</name>
    <name type="common">Dalmatian daisy</name>
    <name type="synonym">Chrysanthemum cinerariifolium</name>
    <dbReference type="NCBI Taxonomy" id="118510"/>
    <lineage>
        <taxon>Eukaryota</taxon>
        <taxon>Viridiplantae</taxon>
        <taxon>Streptophyta</taxon>
        <taxon>Embryophyta</taxon>
        <taxon>Tracheophyta</taxon>
        <taxon>Spermatophyta</taxon>
        <taxon>Magnoliopsida</taxon>
        <taxon>eudicotyledons</taxon>
        <taxon>Gunneridae</taxon>
        <taxon>Pentapetalae</taxon>
        <taxon>asterids</taxon>
        <taxon>campanulids</taxon>
        <taxon>Asterales</taxon>
        <taxon>Asteraceae</taxon>
        <taxon>Asteroideae</taxon>
        <taxon>Anthemideae</taxon>
        <taxon>Anthemidinae</taxon>
        <taxon>Tanacetum</taxon>
    </lineage>
</organism>
<keyword evidence="2" id="KW-0732">Signal</keyword>
<reference evidence="3" key="1">
    <citation type="journal article" date="2019" name="Sci. Rep.">
        <title>Draft genome of Tanacetum cinerariifolium, the natural source of mosquito coil.</title>
        <authorList>
            <person name="Yamashiro T."/>
            <person name="Shiraishi A."/>
            <person name="Satake H."/>
            <person name="Nakayama K."/>
        </authorList>
    </citation>
    <scope>NUCLEOTIDE SEQUENCE</scope>
</reference>
<evidence type="ECO:0000256" key="1">
    <source>
        <dbReference type="SAM" id="Phobius"/>
    </source>
</evidence>
<feature type="transmembrane region" description="Helical" evidence="1">
    <location>
        <begin position="151"/>
        <end position="173"/>
    </location>
</feature>
<evidence type="ECO:0000256" key="2">
    <source>
        <dbReference type="SAM" id="SignalP"/>
    </source>
</evidence>
<keyword evidence="1" id="KW-1133">Transmembrane helix</keyword>